<protein>
    <submittedName>
        <fullName evidence="1">Uncharacterized protein</fullName>
    </submittedName>
</protein>
<reference evidence="1 2" key="1">
    <citation type="submission" date="2019-09" db="EMBL/GenBank/DDBJ databases">
        <authorList>
            <person name="Chandra G."/>
            <person name="Truman W A."/>
        </authorList>
    </citation>
    <scope>NUCLEOTIDE SEQUENCE [LARGE SCALE GENOMIC DNA]</scope>
    <source>
        <strain evidence="1">PS880</strain>
    </source>
</reference>
<name>A0A5E7MZS6_PSEFL</name>
<dbReference type="Proteomes" id="UP000375525">
    <property type="component" value="Unassembled WGS sequence"/>
</dbReference>
<dbReference type="EMBL" id="CABVIH010000023">
    <property type="protein sequence ID" value="VVP30365.1"/>
    <property type="molecule type" value="Genomic_DNA"/>
</dbReference>
<dbReference type="RefSeq" id="WP_191624717.1">
    <property type="nucleotide sequence ID" value="NZ_CABVIH010000023.1"/>
</dbReference>
<accession>A0A5E7MZS6</accession>
<dbReference type="AlphaFoldDB" id="A0A5E7MZS6"/>
<proteinExistence type="predicted"/>
<sequence>MKTTFFSEFKSAAKEAPRLYFAPLMGAAKAIKTEFRRVEDESAGQAPLAPAAKQ</sequence>
<organism evidence="1 2">
    <name type="scientific">Pseudomonas fluorescens</name>
    <dbReference type="NCBI Taxonomy" id="294"/>
    <lineage>
        <taxon>Bacteria</taxon>
        <taxon>Pseudomonadati</taxon>
        <taxon>Pseudomonadota</taxon>
        <taxon>Gammaproteobacteria</taxon>
        <taxon>Pseudomonadales</taxon>
        <taxon>Pseudomonadaceae</taxon>
        <taxon>Pseudomonas</taxon>
    </lineage>
</organism>
<gene>
    <name evidence="1" type="ORF">PS880_04305</name>
</gene>
<evidence type="ECO:0000313" key="1">
    <source>
        <dbReference type="EMBL" id="VVP30365.1"/>
    </source>
</evidence>
<evidence type="ECO:0000313" key="2">
    <source>
        <dbReference type="Proteomes" id="UP000375525"/>
    </source>
</evidence>